<name>A0A645HEX8_9ZZZZ</name>
<gene>
    <name evidence="1" type="ORF">SDC9_184632</name>
</gene>
<organism evidence="1">
    <name type="scientific">bioreactor metagenome</name>
    <dbReference type="NCBI Taxonomy" id="1076179"/>
    <lineage>
        <taxon>unclassified sequences</taxon>
        <taxon>metagenomes</taxon>
        <taxon>ecological metagenomes</taxon>
    </lineage>
</organism>
<protein>
    <recommendedName>
        <fullName evidence="2">HTH cro/C1-type domain-containing protein</fullName>
    </recommendedName>
</protein>
<evidence type="ECO:0000313" key="1">
    <source>
        <dbReference type="EMBL" id="MPN37116.1"/>
    </source>
</evidence>
<accession>A0A645HEX8</accession>
<reference evidence="1" key="1">
    <citation type="submission" date="2019-08" db="EMBL/GenBank/DDBJ databases">
        <authorList>
            <person name="Kucharzyk K."/>
            <person name="Murdoch R.W."/>
            <person name="Higgins S."/>
            <person name="Loffler F."/>
        </authorList>
    </citation>
    <scope>NUCLEOTIDE SEQUENCE</scope>
</reference>
<comment type="caution">
    <text evidence="1">The sequence shown here is derived from an EMBL/GenBank/DDBJ whole genome shotgun (WGS) entry which is preliminary data.</text>
</comment>
<dbReference type="AlphaFoldDB" id="A0A645HEX8"/>
<dbReference type="EMBL" id="VSSQ01091602">
    <property type="protein sequence ID" value="MPN37116.1"/>
    <property type="molecule type" value="Genomic_DNA"/>
</dbReference>
<evidence type="ECO:0008006" key="2">
    <source>
        <dbReference type="Google" id="ProtNLM"/>
    </source>
</evidence>
<sequence length="71" mass="7753">MGMAIKVKMLLVAKEMTIGNLAEKIEPKTTAQNISAKLKRDNLTEKDLQDIAKACGVTFEGCFILGDGRKI</sequence>
<proteinExistence type="predicted"/>